<keyword evidence="1" id="KW-0732">Signal</keyword>
<sequence length="151" mass="15718">MKSFAFVLSLLALLAVVAGQNATLAPEVFDDLGACLRGALDIIKCGDNTTECTCFDDLFNQQGEAQKVVNEDATCDEISAAICGLVEKAKSCCVPCEATVSRAAICADENHVLKTKNCTRAQECAVEGLESGAISASSIGAILVAAFSMFL</sequence>
<comment type="caution">
    <text evidence="2">The sequence shown here is derived from an EMBL/GenBank/DDBJ whole genome shotgun (WGS) entry which is preliminary data.</text>
</comment>
<proteinExistence type="predicted"/>
<reference evidence="2" key="1">
    <citation type="submission" date="2020-06" db="EMBL/GenBank/DDBJ databases">
        <authorList>
            <consortium name="Plant Systems Biology data submission"/>
        </authorList>
    </citation>
    <scope>NUCLEOTIDE SEQUENCE</scope>
    <source>
        <strain evidence="2">D6</strain>
    </source>
</reference>
<dbReference type="EMBL" id="CAICTM010001107">
    <property type="protein sequence ID" value="CAB9520512.1"/>
    <property type="molecule type" value="Genomic_DNA"/>
</dbReference>
<accession>A0A9N8HPN6</accession>
<dbReference type="AlphaFoldDB" id="A0A9N8HPN6"/>
<evidence type="ECO:0000313" key="2">
    <source>
        <dbReference type="EMBL" id="CAB9520512.1"/>
    </source>
</evidence>
<feature type="chain" id="PRO_5040426694" evidence="1">
    <location>
        <begin position="20"/>
        <end position="151"/>
    </location>
</feature>
<evidence type="ECO:0000313" key="3">
    <source>
        <dbReference type="Proteomes" id="UP001153069"/>
    </source>
</evidence>
<keyword evidence="3" id="KW-1185">Reference proteome</keyword>
<evidence type="ECO:0000256" key="1">
    <source>
        <dbReference type="SAM" id="SignalP"/>
    </source>
</evidence>
<protein>
    <submittedName>
        <fullName evidence="2">Uncharacterized protein</fullName>
    </submittedName>
</protein>
<name>A0A9N8HPN6_9STRA</name>
<gene>
    <name evidence="2" type="ORF">SEMRO_1109_G242260.1</name>
</gene>
<organism evidence="2 3">
    <name type="scientific">Seminavis robusta</name>
    <dbReference type="NCBI Taxonomy" id="568900"/>
    <lineage>
        <taxon>Eukaryota</taxon>
        <taxon>Sar</taxon>
        <taxon>Stramenopiles</taxon>
        <taxon>Ochrophyta</taxon>
        <taxon>Bacillariophyta</taxon>
        <taxon>Bacillariophyceae</taxon>
        <taxon>Bacillariophycidae</taxon>
        <taxon>Naviculales</taxon>
        <taxon>Naviculaceae</taxon>
        <taxon>Seminavis</taxon>
    </lineage>
</organism>
<dbReference type="Proteomes" id="UP001153069">
    <property type="component" value="Unassembled WGS sequence"/>
</dbReference>
<feature type="signal peptide" evidence="1">
    <location>
        <begin position="1"/>
        <end position="19"/>
    </location>
</feature>